<dbReference type="OrthoDB" id="6773164at2759"/>
<accession>A0A4Y2T8F9</accession>
<dbReference type="PANTHER" id="PTHR46409:SF1">
    <property type="entry name" value="HTH PSQ-TYPE DOMAIN-CONTAINING PROTEIN"/>
    <property type="match status" value="1"/>
</dbReference>
<protein>
    <submittedName>
        <fullName evidence="1">Uncharacterized protein</fullName>
    </submittedName>
</protein>
<evidence type="ECO:0000313" key="2">
    <source>
        <dbReference type="Proteomes" id="UP000499080"/>
    </source>
</evidence>
<keyword evidence="2" id="KW-1185">Reference proteome</keyword>
<comment type="caution">
    <text evidence="1">The sequence shown here is derived from an EMBL/GenBank/DDBJ whole genome shotgun (WGS) entry which is preliminary data.</text>
</comment>
<proteinExistence type="predicted"/>
<reference evidence="1 2" key="1">
    <citation type="journal article" date="2019" name="Sci. Rep.">
        <title>Orb-weaving spider Araneus ventricosus genome elucidates the spidroin gene catalogue.</title>
        <authorList>
            <person name="Kono N."/>
            <person name="Nakamura H."/>
            <person name="Ohtoshi R."/>
            <person name="Moran D.A.P."/>
            <person name="Shinohara A."/>
            <person name="Yoshida Y."/>
            <person name="Fujiwara M."/>
            <person name="Mori M."/>
            <person name="Tomita M."/>
            <person name="Arakawa K."/>
        </authorList>
    </citation>
    <scope>NUCLEOTIDE SEQUENCE [LARGE SCALE GENOMIC DNA]</scope>
</reference>
<gene>
    <name evidence="1" type="ORF">AVEN_266714_1</name>
</gene>
<evidence type="ECO:0000313" key="1">
    <source>
        <dbReference type="EMBL" id="GBN96867.1"/>
    </source>
</evidence>
<dbReference type="AlphaFoldDB" id="A0A4Y2T8F9"/>
<dbReference type="EMBL" id="BGPR01026844">
    <property type="protein sequence ID" value="GBN96867.1"/>
    <property type="molecule type" value="Genomic_DNA"/>
</dbReference>
<dbReference type="PANTHER" id="PTHR46409">
    <property type="entry name" value="HTH PSQ-TYPE DOMAIN-CONTAINING PROTEIN"/>
    <property type="match status" value="1"/>
</dbReference>
<dbReference type="Proteomes" id="UP000499080">
    <property type="component" value="Unassembled WGS sequence"/>
</dbReference>
<organism evidence="1 2">
    <name type="scientific">Araneus ventricosus</name>
    <name type="common">Orbweaver spider</name>
    <name type="synonym">Epeira ventricosa</name>
    <dbReference type="NCBI Taxonomy" id="182803"/>
    <lineage>
        <taxon>Eukaryota</taxon>
        <taxon>Metazoa</taxon>
        <taxon>Ecdysozoa</taxon>
        <taxon>Arthropoda</taxon>
        <taxon>Chelicerata</taxon>
        <taxon>Arachnida</taxon>
        <taxon>Araneae</taxon>
        <taxon>Araneomorphae</taxon>
        <taxon>Entelegynae</taxon>
        <taxon>Araneoidea</taxon>
        <taxon>Araneidae</taxon>
        <taxon>Araneus</taxon>
    </lineage>
</organism>
<sequence length="282" mass="32718">MLLTGVGIDPTNLSCDQKYLFDICTTISSGVGSSDLAERQPGTLNLALWLKTANRILRLYISTSSPLNELITLVVFILRVYVPSWFRIKFHHSIKDSTRHFWHFISSSRYLPRKYRDIIEPVISRNVYFVAPENMILSMLTDERCHIRTLAARRIIKAREIFPDGNCVRRFVIPAVNFQATDYVDLIDWQACNVTPPTSLRHISSHELLKMIQDDVPMDGWDFIKFPSHTQAIERIVKLITEASRRRVGLQKRNLFIRATLESRKINVTILVRKRLQKIVLL</sequence>
<name>A0A4Y2T8F9_ARAVE</name>